<dbReference type="Pfam" id="PF02770">
    <property type="entry name" value="Acyl-CoA_dh_M"/>
    <property type="match status" value="1"/>
</dbReference>
<evidence type="ECO:0000259" key="7">
    <source>
        <dbReference type="Pfam" id="PF00441"/>
    </source>
</evidence>
<evidence type="ECO:0000256" key="2">
    <source>
        <dbReference type="ARBA" id="ARBA00009347"/>
    </source>
</evidence>
<evidence type="ECO:0000256" key="4">
    <source>
        <dbReference type="ARBA" id="ARBA00022827"/>
    </source>
</evidence>
<dbReference type="AlphaFoldDB" id="A0A1L3J940"/>
<keyword evidence="4 6" id="KW-0274">FAD</keyword>
<dbReference type="InterPro" id="IPR006089">
    <property type="entry name" value="Acyl-CoA_DH_CS"/>
</dbReference>
<dbReference type="PANTHER" id="PTHR43884:SF12">
    <property type="entry name" value="ISOVALERYL-COA DEHYDROGENASE, MITOCHONDRIAL-RELATED"/>
    <property type="match status" value="1"/>
</dbReference>
<dbReference type="Gene3D" id="2.40.110.10">
    <property type="entry name" value="Butyryl-CoA Dehydrogenase, subunit A, domain 2"/>
    <property type="match status" value="1"/>
</dbReference>
<evidence type="ECO:0000256" key="1">
    <source>
        <dbReference type="ARBA" id="ARBA00001974"/>
    </source>
</evidence>
<dbReference type="GO" id="GO:0003995">
    <property type="term" value="F:acyl-CoA dehydrogenase activity"/>
    <property type="evidence" value="ECO:0007669"/>
    <property type="project" value="InterPro"/>
</dbReference>
<reference evidence="10 11" key="1">
    <citation type="submission" date="2016-11" db="EMBL/GenBank/DDBJ databases">
        <title>Sphingorhabdus sp. LPB0140, isolated from marine environment.</title>
        <authorList>
            <person name="Kim E."/>
            <person name="Yi H."/>
        </authorList>
    </citation>
    <scope>NUCLEOTIDE SEQUENCE [LARGE SCALE GENOMIC DNA]</scope>
    <source>
        <strain evidence="10 11">LPB0140</strain>
    </source>
</reference>
<dbReference type="InterPro" id="IPR009100">
    <property type="entry name" value="AcylCoA_DH/oxidase_NM_dom_sf"/>
</dbReference>
<feature type="domain" description="Acyl-CoA dehydrogenase/oxidase C-terminal" evidence="7">
    <location>
        <begin position="238"/>
        <end position="385"/>
    </location>
</feature>
<dbReference type="InterPro" id="IPR006091">
    <property type="entry name" value="Acyl-CoA_Oxase/DH_mid-dom"/>
</dbReference>
<dbReference type="GO" id="GO:0050660">
    <property type="term" value="F:flavin adenine dinucleotide binding"/>
    <property type="evidence" value="ECO:0007669"/>
    <property type="project" value="InterPro"/>
</dbReference>
<dbReference type="PIRSF" id="PIRSF016578">
    <property type="entry name" value="HsaA"/>
    <property type="match status" value="1"/>
</dbReference>
<dbReference type="Gene3D" id="1.10.540.10">
    <property type="entry name" value="Acyl-CoA dehydrogenase/oxidase, N-terminal domain"/>
    <property type="match status" value="1"/>
</dbReference>
<dbReference type="STRING" id="1913578.LPB140_01045"/>
<dbReference type="InterPro" id="IPR037069">
    <property type="entry name" value="AcylCoA_DH/ox_N_sf"/>
</dbReference>
<dbReference type="OrthoDB" id="9780544at2"/>
<dbReference type="PROSITE" id="PS00072">
    <property type="entry name" value="ACYL_COA_DH_1"/>
    <property type="match status" value="1"/>
</dbReference>
<dbReference type="InterPro" id="IPR009075">
    <property type="entry name" value="AcylCo_DH/oxidase_C"/>
</dbReference>
<dbReference type="InterPro" id="IPR013786">
    <property type="entry name" value="AcylCoA_DH/ox_N"/>
</dbReference>
<dbReference type="RefSeq" id="WP_072558301.1">
    <property type="nucleotide sequence ID" value="NZ_CP018154.1"/>
</dbReference>
<dbReference type="KEGG" id="sphl:LPB140_01045"/>
<dbReference type="Pfam" id="PF00441">
    <property type="entry name" value="Acyl-CoA_dh_1"/>
    <property type="match status" value="1"/>
</dbReference>
<keyword evidence="11" id="KW-1185">Reference proteome</keyword>
<evidence type="ECO:0000259" key="8">
    <source>
        <dbReference type="Pfam" id="PF02770"/>
    </source>
</evidence>
<dbReference type="EMBL" id="CP018154">
    <property type="protein sequence ID" value="APG61656.1"/>
    <property type="molecule type" value="Genomic_DNA"/>
</dbReference>
<dbReference type="InterPro" id="IPR036250">
    <property type="entry name" value="AcylCo_DH-like_C"/>
</dbReference>
<feature type="domain" description="Acyl-CoA oxidase/dehydrogenase middle" evidence="8">
    <location>
        <begin position="130"/>
        <end position="224"/>
    </location>
</feature>
<comment type="similarity">
    <text evidence="2 6">Belongs to the acyl-CoA dehydrogenase family.</text>
</comment>
<dbReference type="InterPro" id="IPR046373">
    <property type="entry name" value="Acyl-CoA_Oxase/DH_mid-dom_sf"/>
</dbReference>
<evidence type="ECO:0000256" key="3">
    <source>
        <dbReference type="ARBA" id="ARBA00022630"/>
    </source>
</evidence>
<dbReference type="SUPFAM" id="SSF56645">
    <property type="entry name" value="Acyl-CoA dehydrogenase NM domain-like"/>
    <property type="match status" value="1"/>
</dbReference>
<name>A0A1L3J940_9SPHN</name>
<evidence type="ECO:0000256" key="6">
    <source>
        <dbReference type="RuleBase" id="RU362125"/>
    </source>
</evidence>
<proteinExistence type="inferred from homology"/>
<evidence type="ECO:0000313" key="10">
    <source>
        <dbReference type="EMBL" id="APG61656.1"/>
    </source>
</evidence>
<dbReference type="Pfam" id="PF02771">
    <property type="entry name" value="Acyl-CoA_dh_N"/>
    <property type="match status" value="1"/>
</dbReference>
<evidence type="ECO:0000256" key="5">
    <source>
        <dbReference type="ARBA" id="ARBA00023002"/>
    </source>
</evidence>
<dbReference type="FunFam" id="1.20.140.10:FF:000001">
    <property type="entry name" value="Acyl-CoA dehydrogenase"/>
    <property type="match status" value="1"/>
</dbReference>
<dbReference type="PANTHER" id="PTHR43884">
    <property type="entry name" value="ACYL-COA DEHYDROGENASE"/>
    <property type="match status" value="1"/>
</dbReference>
<evidence type="ECO:0000313" key="11">
    <source>
        <dbReference type="Proteomes" id="UP000242561"/>
    </source>
</evidence>
<protein>
    <submittedName>
        <fullName evidence="10">Acyl-CoA dehydrogenase</fullName>
    </submittedName>
</protein>
<accession>A0A1L3J940</accession>
<evidence type="ECO:0000259" key="9">
    <source>
        <dbReference type="Pfam" id="PF02771"/>
    </source>
</evidence>
<dbReference type="SUPFAM" id="SSF47203">
    <property type="entry name" value="Acyl-CoA dehydrogenase C-terminal domain-like"/>
    <property type="match status" value="1"/>
</dbReference>
<comment type="cofactor">
    <cofactor evidence="1 6">
        <name>FAD</name>
        <dbReference type="ChEBI" id="CHEBI:57692"/>
    </cofactor>
</comment>
<dbReference type="Proteomes" id="UP000242561">
    <property type="component" value="Chromosome"/>
</dbReference>
<feature type="domain" description="Acyl-CoA dehydrogenase/oxidase N-terminal" evidence="9">
    <location>
        <begin position="15"/>
        <end position="125"/>
    </location>
</feature>
<keyword evidence="3 6" id="KW-0285">Flavoprotein</keyword>
<gene>
    <name evidence="10" type="ORF">LPB140_01045</name>
</gene>
<sequence>MTDANNMIREAIDPEEEAAFLDAIQKWIDKEVKPVVQKYDHDDVWPAEIVQQMTEMGLFGATIGTQYGGLGLPAVTYAKIVALISSYWMAITGIFNSHLIMACAVERFGTEAQRHLWLPKFASGEIRGGLALTEPNAGTDLQSIRTTAVRDGNEYVINGSKTWISNGINGSCFALLVKTDAKADPRYKGMSLMIAPKGDGFTTGKKFKKLGYNAIDSTELMFENYRIPVDNLIGGIEGQGFFQATGGLELGRINVAARGVGLSEGALRLATEYAQLRESMGKPICEHQAIQLKIGEMVTRARAARLLTFDAAEVYDRGERCDLQAGMAKYFASEAAVANSQEAMRVFGGYSYSKEYDIERLYRDSMLMCIGEGTNEMQRIIISKQWVKQNPA</sequence>
<keyword evidence="5 6" id="KW-0560">Oxidoreductase</keyword>
<organism evidence="10 11">
    <name type="scientific">Sphingorhabdus lutea</name>
    <dbReference type="NCBI Taxonomy" id="1913578"/>
    <lineage>
        <taxon>Bacteria</taxon>
        <taxon>Pseudomonadati</taxon>
        <taxon>Pseudomonadota</taxon>
        <taxon>Alphaproteobacteria</taxon>
        <taxon>Sphingomonadales</taxon>
        <taxon>Sphingomonadaceae</taxon>
        <taxon>Sphingorhabdus</taxon>
    </lineage>
</organism>
<dbReference type="Gene3D" id="1.20.140.10">
    <property type="entry name" value="Butyryl-CoA Dehydrogenase, subunit A, domain 3"/>
    <property type="match status" value="1"/>
</dbReference>